<organism evidence="2 3">
    <name type="scientific">Candidatus Yanofskybacteria bacterium CG10_big_fil_rev_8_21_14_0_10_36_16</name>
    <dbReference type="NCBI Taxonomy" id="1975096"/>
    <lineage>
        <taxon>Bacteria</taxon>
        <taxon>Candidatus Yanofskyibacteriota</taxon>
    </lineage>
</organism>
<dbReference type="EMBL" id="PCXQ01000006">
    <property type="protein sequence ID" value="PJE50510.1"/>
    <property type="molecule type" value="Genomic_DNA"/>
</dbReference>
<dbReference type="AlphaFoldDB" id="A0A2J0Q6Y8"/>
<proteinExistence type="predicted"/>
<keyword evidence="1" id="KW-0812">Transmembrane</keyword>
<dbReference type="Proteomes" id="UP000228496">
    <property type="component" value="Unassembled WGS sequence"/>
</dbReference>
<evidence type="ECO:0000313" key="3">
    <source>
        <dbReference type="Proteomes" id="UP000228496"/>
    </source>
</evidence>
<sequence>MKLKIKNLEAGQLSLYVLIFGSVAIVILSGFILWADLSFKAAIRQTDRLLALEIAESGIEYYRWHLAHVPDDFQDGTGEPGPYEHDFFDKNGNIIGKFTLEITPPSESSGVVIIKSTGTVDVDDSIERIVEARLALSSLAGYAIVSNDSIHIGQGAEVFGPIHSNGGISFNGIAHHIVTSTRETYDDPAHAGVEEYAVHTHINPADPLPPNPLQKRPSVFKAGRDFPVPAVDFDGIARDLSDIKTGAQASGSYFGPSSAEGYRVVLKTNDTFDLYKVNSQIAPPAGCTNDLSESDWGTWSIDSETFLNNYALPSNGLIFFEDNAWIEGEIDGERLTLATGIFPESPGNYKHIIVNNNLTYSNINARDKLGLVTQGNIIIGMESTGDLRIDAAIVAKNGRVGRFYYNPSCSPYHNRQSLTIYGMIATNEKYGFAYTDGTGYQQRSITYDPRLLSDPPPGFPSDAGFYEIISWKELK</sequence>
<keyword evidence="1" id="KW-0472">Membrane</keyword>
<evidence type="ECO:0000256" key="1">
    <source>
        <dbReference type="SAM" id="Phobius"/>
    </source>
</evidence>
<comment type="caution">
    <text evidence="2">The sequence shown here is derived from an EMBL/GenBank/DDBJ whole genome shotgun (WGS) entry which is preliminary data.</text>
</comment>
<name>A0A2J0Q6Y8_9BACT</name>
<evidence type="ECO:0000313" key="2">
    <source>
        <dbReference type="EMBL" id="PJE50510.1"/>
    </source>
</evidence>
<feature type="transmembrane region" description="Helical" evidence="1">
    <location>
        <begin position="12"/>
        <end position="35"/>
    </location>
</feature>
<reference evidence="2 3" key="1">
    <citation type="submission" date="2017-09" db="EMBL/GenBank/DDBJ databases">
        <title>Depth-based differentiation of microbial function through sediment-hosted aquifers and enrichment of novel symbionts in the deep terrestrial subsurface.</title>
        <authorList>
            <person name="Probst A.J."/>
            <person name="Ladd B."/>
            <person name="Jarett J.K."/>
            <person name="Geller-Mcgrath D.E."/>
            <person name="Sieber C.M."/>
            <person name="Emerson J.B."/>
            <person name="Anantharaman K."/>
            <person name="Thomas B.C."/>
            <person name="Malmstrom R."/>
            <person name="Stieglmeier M."/>
            <person name="Klingl A."/>
            <person name="Woyke T."/>
            <person name="Ryan C.M."/>
            <person name="Banfield J.F."/>
        </authorList>
    </citation>
    <scope>NUCLEOTIDE SEQUENCE [LARGE SCALE GENOMIC DNA]</scope>
    <source>
        <strain evidence="2">CG10_big_fil_rev_8_21_14_0_10_36_16</strain>
    </source>
</reference>
<protein>
    <submittedName>
        <fullName evidence="2">Uncharacterized protein</fullName>
    </submittedName>
</protein>
<accession>A0A2J0Q6Y8</accession>
<keyword evidence="1" id="KW-1133">Transmembrane helix</keyword>
<gene>
    <name evidence="2" type="ORF">COV29_03825</name>
</gene>